<dbReference type="InterPro" id="IPR002081">
    <property type="entry name" value="Cryptochrome/DNA_photolyase_1"/>
</dbReference>
<accession>A0A2G9QF88</accession>
<dbReference type="GO" id="GO:0003677">
    <property type="term" value="F:DNA binding"/>
    <property type="evidence" value="ECO:0007669"/>
    <property type="project" value="TreeGrafter"/>
</dbReference>
<dbReference type="GO" id="GO:0003904">
    <property type="term" value="F:deoxyribodipyrimidine photo-lyase activity"/>
    <property type="evidence" value="ECO:0007669"/>
    <property type="project" value="TreeGrafter"/>
</dbReference>
<proteinExistence type="inferred from homology"/>
<feature type="domain" description="Cryptochrome/DNA photolyase FAD-binding" evidence="6">
    <location>
        <begin position="2"/>
        <end position="104"/>
    </location>
</feature>
<dbReference type="Pfam" id="PF03441">
    <property type="entry name" value="FAD_binding_7"/>
    <property type="match status" value="1"/>
</dbReference>
<feature type="region of interest" description="Disordered" evidence="5">
    <location>
        <begin position="99"/>
        <end position="142"/>
    </location>
</feature>
<comment type="similarity">
    <text evidence="1">Belongs to the DNA photolyase class-1 family.</text>
</comment>
<dbReference type="AlphaFoldDB" id="A0A2G9QF88"/>
<dbReference type="GO" id="GO:0005634">
    <property type="term" value="C:nucleus"/>
    <property type="evidence" value="ECO:0007669"/>
    <property type="project" value="TreeGrafter"/>
</dbReference>
<comment type="cofactor">
    <cofactor evidence="4">
        <name>FAD</name>
        <dbReference type="ChEBI" id="CHEBI:57692"/>
    </cofactor>
    <text evidence="4">Binds 1 FAD per subunit.</text>
</comment>
<dbReference type="GO" id="GO:0071949">
    <property type="term" value="F:FAD binding"/>
    <property type="evidence" value="ECO:0007669"/>
    <property type="project" value="TreeGrafter"/>
</dbReference>
<gene>
    <name evidence="7" type="ORF">AB205_0057920</name>
</gene>
<evidence type="ECO:0000256" key="1">
    <source>
        <dbReference type="ARBA" id="ARBA00005862"/>
    </source>
</evidence>
<dbReference type="OrthoDB" id="435881at2759"/>
<protein>
    <recommendedName>
        <fullName evidence="6">Cryptochrome/DNA photolyase FAD-binding domain-containing protein</fullName>
    </recommendedName>
</protein>
<dbReference type="GO" id="GO:0043153">
    <property type="term" value="P:entrainment of circadian clock by photoperiod"/>
    <property type="evidence" value="ECO:0007669"/>
    <property type="project" value="TreeGrafter"/>
</dbReference>
<name>A0A2G9QF88_AQUCT</name>
<dbReference type="PANTHER" id="PTHR11455">
    <property type="entry name" value="CRYPTOCHROME"/>
    <property type="match status" value="1"/>
</dbReference>
<sequence length="142" mass="16227">ELLLDADWALNAGNWLWLSASAFFHQFFRVYSPVAFGKKTDKNGDYIKKYLPFLKKFPAEYIYEPWKAPRSIQERAGCIIGKDYPKPIVVHETVSKQNIQRMKAAYARRSGGGEKETEKGSAKNGQKRKSPSVADLLKKKRS</sequence>
<keyword evidence="8" id="KW-1185">Reference proteome</keyword>
<dbReference type="SUPFAM" id="SSF48173">
    <property type="entry name" value="Cryptochrome/photolyase FAD-binding domain"/>
    <property type="match status" value="1"/>
</dbReference>
<dbReference type="GO" id="GO:0005737">
    <property type="term" value="C:cytoplasm"/>
    <property type="evidence" value="ECO:0007669"/>
    <property type="project" value="TreeGrafter"/>
</dbReference>
<feature type="binding site" evidence="4">
    <location>
        <begin position="5"/>
        <end position="7"/>
    </location>
    <ligand>
        <name>FAD</name>
        <dbReference type="ChEBI" id="CHEBI:57692"/>
    </ligand>
</feature>
<dbReference type="InterPro" id="IPR036134">
    <property type="entry name" value="Crypto/Photolyase_FAD-like_sf"/>
</dbReference>
<keyword evidence="3 4" id="KW-0274">FAD</keyword>
<evidence type="ECO:0000256" key="4">
    <source>
        <dbReference type="PIRSR" id="PIRSR602081-1"/>
    </source>
</evidence>
<evidence type="ECO:0000313" key="8">
    <source>
        <dbReference type="Proteomes" id="UP000228934"/>
    </source>
</evidence>
<feature type="compositionally biased region" description="Basic and acidic residues" evidence="5">
    <location>
        <begin position="111"/>
        <end position="121"/>
    </location>
</feature>
<dbReference type="Gene3D" id="1.10.579.10">
    <property type="entry name" value="DNA Cyclobutane Dipyrimidine Photolyase, subunit A, domain 3"/>
    <property type="match status" value="1"/>
</dbReference>
<organism evidence="7 8">
    <name type="scientific">Aquarana catesbeiana</name>
    <name type="common">American bullfrog</name>
    <name type="synonym">Rana catesbeiana</name>
    <dbReference type="NCBI Taxonomy" id="8400"/>
    <lineage>
        <taxon>Eukaryota</taxon>
        <taxon>Metazoa</taxon>
        <taxon>Chordata</taxon>
        <taxon>Craniata</taxon>
        <taxon>Vertebrata</taxon>
        <taxon>Euteleostomi</taxon>
        <taxon>Amphibia</taxon>
        <taxon>Batrachia</taxon>
        <taxon>Anura</taxon>
        <taxon>Neobatrachia</taxon>
        <taxon>Ranoidea</taxon>
        <taxon>Ranidae</taxon>
        <taxon>Aquarana</taxon>
    </lineage>
</organism>
<feature type="non-terminal residue" evidence="7">
    <location>
        <position position="1"/>
    </location>
</feature>
<dbReference type="PANTHER" id="PTHR11455:SF9">
    <property type="entry name" value="CRYPTOCHROME CIRCADIAN CLOCK 5 ISOFORM X1"/>
    <property type="match status" value="1"/>
</dbReference>
<dbReference type="GO" id="GO:0032922">
    <property type="term" value="P:circadian regulation of gene expression"/>
    <property type="evidence" value="ECO:0007669"/>
    <property type="project" value="TreeGrafter"/>
</dbReference>
<evidence type="ECO:0000259" key="6">
    <source>
        <dbReference type="Pfam" id="PF03441"/>
    </source>
</evidence>
<evidence type="ECO:0000256" key="5">
    <source>
        <dbReference type="SAM" id="MobiDB-lite"/>
    </source>
</evidence>
<evidence type="ECO:0000313" key="7">
    <source>
        <dbReference type="EMBL" id="PIO14260.1"/>
    </source>
</evidence>
<reference evidence="8" key="1">
    <citation type="journal article" date="2017" name="Nat. Commun.">
        <title>The North American bullfrog draft genome provides insight into hormonal regulation of long noncoding RNA.</title>
        <authorList>
            <person name="Hammond S.A."/>
            <person name="Warren R.L."/>
            <person name="Vandervalk B.P."/>
            <person name="Kucuk E."/>
            <person name="Khan H."/>
            <person name="Gibb E.A."/>
            <person name="Pandoh P."/>
            <person name="Kirk H."/>
            <person name="Zhao Y."/>
            <person name="Jones M."/>
            <person name="Mungall A.J."/>
            <person name="Coope R."/>
            <person name="Pleasance S."/>
            <person name="Moore R.A."/>
            <person name="Holt R.A."/>
            <person name="Round J.M."/>
            <person name="Ohora S."/>
            <person name="Walle B.V."/>
            <person name="Veldhoen N."/>
            <person name="Helbing C.C."/>
            <person name="Birol I."/>
        </authorList>
    </citation>
    <scope>NUCLEOTIDE SEQUENCE [LARGE SCALE GENOMIC DNA]</scope>
</reference>
<keyword evidence="2 4" id="KW-0285">Flavoprotein</keyword>
<dbReference type="InterPro" id="IPR005101">
    <property type="entry name" value="Cryptochr/Photolyase_FAD-bd"/>
</dbReference>
<dbReference type="EMBL" id="KZ009932">
    <property type="protein sequence ID" value="PIO14260.1"/>
    <property type="molecule type" value="Genomic_DNA"/>
</dbReference>
<dbReference type="Proteomes" id="UP000228934">
    <property type="component" value="Unassembled WGS sequence"/>
</dbReference>
<evidence type="ECO:0000256" key="3">
    <source>
        <dbReference type="ARBA" id="ARBA00022827"/>
    </source>
</evidence>
<evidence type="ECO:0000256" key="2">
    <source>
        <dbReference type="ARBA" id="ARBA00022630"/>
    </source>
</evidence>